<protein>
    <recommendedName>
        <fullName evidence="4">VanZ family protein</fullName>
    </recommendedName>
</protein>
<dbReference type="PANTHER" id="PTHR28008">
    <property type="entry name" value="DOMAIN PROTEIN, PUTATIVE (AFU_ORTHOLOGUE AFUA_3G10980)-RELATED"/>
    <property type="match status" value="1"/>
</dbReference>
<feature type="transmembrane region" description="Helical" evidence="1">
    <location>
        <begin position="92"/>
        <end position="113"/>
    </location>
</feature>
<dbReference type="PANTHER" id="PTHR28008:SF1">
    <property type="entry name" value="DOMAIN PROTEIN, PUTATIVE (AFU_ORTHOLOGUE AFUA_3G10980)-RELATED"/>
    <property type="match status" value="1"/>
</dbReference>
<gene>
    <name evidence="2" type="ORF">ACFQ1Z_06590</name>
</gene>
<keyword evidence="1" id="KW-1133">Transmembrane helix</keyword>
<feature type="transmembrane region" description="Helical" evidence="1">
    <location>
        <begin position="6"/>
        <end position="23"/>
    </location>
</feature>
<evidence type="ECO:0000313" key="2">
    <source>
        <dbReference type="EMBL" id="MFD0913207.1"/>
    </source>
</evidence>
<keyword evidence="3" id="KW-1185">Reference proteome</keyword>
<evidence type="ECO:0000256" key="1">
    <source>
        <dbReference type="SAM" id="Phobius"/>
    </source>
</evidence>
<name>A0ABW3F6K0_9PROT</name>
<evidence type="ECO:0008006" key="4">
    <source>
        <dbReference type="Google" id="ProtNLM"/>
    </source>
</evidence>
<keyword evidence="1" id="KW-0812">Transmembrane</keyword>
<dbReference type="RefSeq" id="WP_379056484.1">
    <property type="nucleotide sequence ID" value="NZ_JBHTKB010000001.1"/>
</dbReference>
<organism evidence="2 3">
    <name type="scientific">Methylophilus luteus</name>
    <dbReference type="NCBI Taxonomy" id="640108"/>
    <lineage>
        <taxon>Bacteria</taxon>
        <taxon>Pseudomonadati</taxon>
        <taxon>Pseudomonadota</taxon>
        <taxon>Betaproteobacteria</taxon>
        <taxon>Nitrosomonadales</taxon>
        <taxon>Methylophilaceae</taxon>
        <taxon>Methylophilus</taxon>
    </lineage>
</organism>
<proteinExistence type="predicted"/>
<keyword evidence="1" id="KW-0472">Membrane</keyword>
<reference evidence="3" key="1">
    <citation type="journal article" date="2019" name="Int. J. Syst. Evol. Microbiol.">
        <title>The Global Catalogue of Microorganisms (GCM) 10K type strain sequencing project: providing services to taxonomists for standard genome sequencing and annotation.</title>
        <authorList>
            <consortium name="The Broad Institute Genomics Platform"/>
            <consortium name="The Broad Institute Genome Sequencing Center for Infectious Disease"/>
            <person name="Wu L."/>
            <person name="Ma J."/>
        </authorList>
    </citation>
    <scope>NUCLEOTIDE SEQUENCE [LARGE SCALE GENOMIC DNA]</scope>
    <source>
        <strain evidence="3">CCUG 58412</strain>
    </source>
</reference>
<dbReference type="EMBL" id="JBHTKB010000001">
    <property type="protein sequence ID" value="MFD0913207.1"/>
    <property type="molecule type" value="Genomic_DNA"/>
</dbReference>
<dbReference type="Proteomes" id="UP001597128">
    <property type="component" value="Unassembled WGS sequence"/>
</dbReference>
<feature type="transmembrane region" description="Helical" evidence="1">
    <location>
        <begin position="43"/>
        <end position="72"/>
    </location>
</feature>
<accession>A0ABW3F6K0</accession>
<sequence>MNYKSIATLIFIACFSLLTYLLLMEMPPSNDGSLYKDKIEHIIAFGGVTFWGLMAFPAHRLAIAVGLTAFGALMEILQGVMTTTRQPSIYDWYADLVGIALAWVMVILLQRWWKQRRG</sequence>
<comment type="caution">
    <text evidence="2">The sequence shown here is derived from an EMBL/GenBank/DDBJ whole genome shotgun (WGS) entry which is preliminary data.</text>
</comment>
<evidence type="ECO:0000313" key="3">
    <source>
        <dbReference type="Proteomes" id="UP001597128"/>
    </source>
</evidence>